<dbReference type="GeneID" id="301361319"/>
<evidence type="ECO:0000313" key="6">
    <source>
        <dbReference type="Proteomes" id="UP000293073"/>
    </source>
</evidence>
<protein>
    <submittedName>
        <fullName evidence="3">AMP-dependent synthetase</fullName>
    </submittedName>
</protein>
<dbReference type="Proteomes" id="UP000293073">
    <property type="component" value="Plasmid megaplasmid"/>
</dbReference>
<sequence length="494" mass="54863">MYTIPSVLDRARTLFHNSTVSDGASETTYEQAYENAQRLAGGLADRGVDAGTVVAVADWNTPKFFELLYAITGMEAIIYPVNLNLPPEQIGYTLEKSDSTHLIYSDDFEALAQQFPGETLHTDDLEESDPVTLDVEEDTPAVMLFTSGTTGKPKPVRYTHEQFIHGGVSIAHQLTEYDTPASLSGEDTLLPSIPMFHLLAWGSPVIAPYLGTDLLMTGQYDPETVGSLVEDGEATWTNMVPTMARQLLETDYSLDGLKVLTGGSTIQRDLVSQFREHDIEFSTIYGGTDMLAASISIWSDEARDEGGYEYLRRVTHPVPFGEFQLVHREGMEDDMGEIQFRAPWLPDGYYKLPEKTADAFVDGWFNTGDIGRRMPDGGIRILDRVDDTIKSGGEWIPSSILESIIVDTTTVANAAVLGKPDDEWGERPVAAVTPVDDTFEKESVYDQLTKAVEKGQINDWWIPDEIFTLDELPLTSTGKIQKETLRERLDLKHS</sequence>
<dbReference type="InterPro" id="IPR025110">
    <property type="entry name" value="AMP-bd_C"/>
</dbReference>
<dbReference type="Pfam" id="PF00501">
    <property type="entry name" value="AMP-binding"/>
    <property type="match status" value="1"/>
</dbReference>
<proteinExistence type="predicted"/>
<dbReference type="Proteomes" id="UP000216409">
    <property type="component" value="Unassembled WGS sequence"/>
</dbReference>
<dbReference type="RefSeq" id="WP_094519923.1">
    <property type="nucleotide sequence ID" value="NZ_CP034941.1"/>
</dbReference>
<dbReference type="PROSITE" id="PS00455">
    <property type="entry name" value="AMP_BINDING"/>
    <property type="match status" value="1"/>
</dbReference>
<dbReference type="EMBL" id="CP034941">
    <property type="protein sequence ID" value="QAY21473.1"/>
    <property type="molecule type" value="Genomic_DNA"/>
</dbReference>
<feature type="domain" description="AMP-binding enzyme C-terminal" evidence="2">
    <location>
        <begin position="401"/>
        <end position="479"/>
    </location>
</feature>
<dbReference type="Gene3D" id="3.30.300.30">
    <property type="match status" value="1"/>
</dbReference>
<evidence type="ECO:0000259" key="2">
    <source>
        <dbReference type="Pfam" id="PF13193"/>
    </source>
</evidence>
<accession>A0A256IMC3</accession>
<dbReference type="PANTHER" id="PTHR43767:SF11">
    <property type="entry name" value="MEDIUM-CHAIN-FATTY-ACID--COA LIGASE"/>
    <property type="match status" value="1"/>
</dbReference>
<feature type="domain" description="AMP-dependent synthetase/ligase" evidence="1">
    <location>
        <begin position="22"/>
        <end position="350"/>
    </location>
</feature>
<reference evidence="6" key="4">
    <citation type="submission" date="2019-01" db="EMBL/GenBank/DDBJ databases">
        <title>Complete genome of Halorubrum ezzemoulense strain FB21.</title>
        <authorList>
            <person name="Feng Y."/>
            <person name="Louyakis A.S."/>
            <person name="Papke R.T."/>
            <person name="Gogarten J.P."/>
        </authorList>
    </citation>
    <scope>NUCLEOTIDE SEQUENCE [LARGE SCALE GENOMIC DNA]</scope>
    <source>
        <strain evidence="6">Fb21</strain>
        <plasmid evidence="6">megaPlasmid</plasmid>
    </source>
</reference>
<dbReference type="PANTHER" id="PTHR43767">
    <property type="entry name" value="LONG-CHAIN-FATTY-ACID--COA LIGASE"/>
    <property type="match status" value="1"/>
</dbReference>
<evidence type="ECO:0000313" key="3">
    <source>
        <dbReference type="EMBL" id="OYR57287.1"/>
    </source>
</evidence>
<name>A0A256IMC3_HALEZ</name>
<organism evidence="3 5">
    <name type="scientific">Halorubrum ezzemoulense</name>
    <name type="common">Halorubrum chaoviator</name>
    <dbReference type="NCBI Taxonomy" id="337243"/>
    <lineage>
        <taxon>Archaea</taxon>
        <taxon>Methanobacteriati</taxon>
        <taxon>Methanobacteriota</taxon>
        <taxon>Stenosarchaea group</taxon>
        <taxon>Halobacteria</taxon>
        <taxon>Halobacteriales</taxon>
        <taxon>Haloferacaceae</taxon>
        <taxon>Halorubrum</taxon>
    </lineage>
</organism>
<dbReference type="GO" id="GO:0016877">
    <property type="term" value="F:ligase activity, forming carbon-sulfur bonds"/>
    <property type="evidence" value="ECO:0007669"/>
    <property type="project" value="UniProtKB-ARBA"/>
</dbReference>
<dbReference type="EMBL" id="NHOW01000220">
    <property type="protein sequence ID" value="OYR57287.1"/>
    <property type="molecule type" value="Genomic_DNA"/>
</dbReference>
<reference evidence="3" key="2">
    <citation type="submission" date="2017-05" db="EMBL/GenBank/DDBJ databases">
        <authorList>
            <person name="Song R."/>
            <person name="Chenine A.L."/>
            <person name="Ruprecht R.M."/>
        </authorList>
    </citation>
    <scope>NUCLEOTIDE SEQUENCE</scope>
    <source>
        <strain evidence="3">LD3</strain>
    </source>
</reference>
<dbReference type="SUPFAM" id="SSF56801">
    <property type="entry name" value="Acetyl-CoA synthetase-like"/>
    <property type="match status" value="1"/>
</dbReference>
<dbReference type="AlphaFoldDB" id="A0A256IMC3"/>
<gene>
    <name evidence="3" type="ORF">DJ83_17365</name>
    <name evidence="4" type="ORF">EO776_15845</name>
</gene>
<keyword evidence="4" id="KW-0614">Plasmid</keyword>
<dbReference type="InterPro" id="IPR000873">
    <property type="entry name" value="AMP-dep_synth/lig_dom"/>
</dbReference>
<dbReference type="Pfam" id="PF13193">
    <property type="entry name" value="AMP-binding_C"/>
    <property type="match status" value="1"/>
</dbReference>
<dbReference type="KEGG" id="hezz:EO776_15845"/>
<reference evidence="4" key="3">
    <citation type="journal article" date="2019" name="Microbiol. Resour. Announc.">
        <title>Complete Genome Sequence of Halorubrum ezzemoulense Strain Fb21.</title>
        <authorList>
            <person name="Feng Y."/>
            <person name="Louyakis A.S."/>
            <person name="Makkay A.M."/>
            <person name="Guerrero R.O."/>
            <person name="Papke R.T."/>
            <person name="Gogarten J.P."/>
        </authorList>
    </citation>
    <scope>NUCLEOTIDE SEQUENCE</scope>
    <source>
        <strain evidence="4">Fb21</strain>
        <plasmid evidence="4">megaplasmid</plasmid>
    </source>
</reference>
<reference evidence="3 5" key="1">
    <citation type="journal article" date="2014" name="Front. Microbiol.">
        <title>Population and genomic analysis of the genus Halorubrum.</title>
        <authorList>
            <person name="Fullmer M.S."/>
            <person name="Soucy S.M."/>
            <person name="Swithers K.S."/>
            <person name="Makkay A.M."/>
            <person name="Wheeler R."/>
            <person name="Ventosa A."/>
            <person name="Gogarten J.P."/>
            <person name="Papke R.T."/>
        </authorList>
    </citation>
    <scope>NUCLEOTIDE SEQUENCE [LARGE SCALE GENOMIC DNA]</scope>
    <source>
        <strain evidence="3 5">LD3</strain>
    </source>
</reference>
<dbReference type="Gene3D" id="3.40.50.12780">
    <property type="entry name" value="N-terminal domain of ligase-like"/>
    <property type="match status" value="1"/>
</dbReference>
<evidence type="ECO:0000313" key="5">
    <source>
        <dbReference type="Proteomes" id="UP000216409"/>
    </source>
</evidence>
<evidence type="ECO:0000313" key="4">
    <source>
        <dbReference type="EMBL" id="QAY21473.1"/>
    </source>
</evidence>
<dbReference type="InterPro" id="IPR045851">
    <property type="entry name" value="AMP-bd_C_sf"/>
</dbReference>
<geneLocation type="plasmid" evidence="6">
    <name>megaPlasmid</name>
</geneLocation>
<dbReference type="InterPro" id="IPR042099">
    <property type="entry name" value="ANL_N_sf"/>
</dbReference>
<dbReference type="InterPro" id="IPR020845">
    <property type="entry name" value="AMP-binding_CS"/>
</dbReference>
<geneLocation type="plasmid" evidence="4">
    <name>megaplasmid</name>
</geneLocation>
<evidence type="ECO:0000259" key="1">
    <source>
        <dbReference type="Pfam" id="PF00501"/>
    </source>
</evidence>
<dbReference type="InterPro" id="IPR050237">
    <property type="entry name" value="ATP-dep_AMP-bd_enzyme"/>
</dbReference>